<keyword evidence="9" id="KW-0539">Nucleus</keyword>
<keyword evidence="12" id="KW-1185">Reference proteome</keyword>
<evidence type="ECO:0000256" key="6">
    <source>
        <dbReference type="ARBA" id="ARBA00023015"/>
    </source>
</evidence>
<name>A0A8J1XFV7_OWEFU</name>
<proteinExistence type="predicted"/>
<dbReference type="OrthoDB" id="6359816at2759"/>
<dbReference type="InterPro" id="IPR011333">
    <property type="entry name" value="SKP1/BTB/POZ_sf"/>
</dbReference>
<keyword evidence="5" id="KW-0862">Zinc</keyword>
<keyword evidence="3" id="KW-0677">Repeat</keyword>
<dbReference type="SUPFAM" id="SSF57667">
    <property type="entry name" value="beta-beta-alpha zinc fingers"/>
    <property type="match status" value="1"/>
</dbReference>
<dbReference type="SMART" id="SM00225">
    <property type="entry name" value="BTB"/>
    <property type="match status" value="1"/>
</dbReference>
<dbReference type="Gene3D" id="3.30.160.60">
    <property type="entry name" value="Classic Zinc Finger"/>
    <property type="match status" value="1"/>
</dbReference>
<dbReference type="PROSITE" id="PS50157">
    <property type="entry name" value="ZINC_FINGER_C2H2_2"/>
    <property type="match status" value="1"/>
</dbReference>
<protein>
    <submittedName>
        <fullName evidence="11">Uncharacterized protein</fullName>
    </submittedName>
</protein>
<gene>
    <name evidence="11" type="ORF">OFUS_LOCUS11036</name>
</gene>
<evidence type="ECO:0000256" key="10">
    <source>
        <dbReference type="SAM" id="MobiDB-lite"/>
    </source>
</evidence>
<dbReference type="SUPFAM" id="SSF54695">
    <property type="entry name" value="POZ domain"/>
    <property type="match status" value="1"/>
</dbReference>
<comment type="subcellular location">
    <subcellularLocation>
        <location evidence="1">Nucleus</location>
    </subcellularLocation>
</comment>
<keyword evidence="6" id="KW-0805">Transcription regulation</keyword>
<evidence type="ECO:0000313" key="12">
    <source>
        <dbReference type="Proteomes" id="UP000749559"/>
    </source>
</evidence>
<evidence type="ECO:0000256" key="7">
    <source>
        <dbReference type="ARBA" id="ARBA00023125"/>
    </source>
</evidence>
<dbReference type="GO" id="GO:0000981">
    <property type="term" value="F:DNA-binding transcription factor activity, RNA polymerase II-specific"/>
    <property type="evidence" value="ECO:0007669"/>
    <property type="project" value="TreeGrafter"/>
</dbReference>
<dbReference type="EMBL" id="CAIIXF020000005">
    <property type="protein sequence ID" value="CAH1784914.1"/>
    <property type="molecule type" value="Genomic_DNA"/>
</dbReference>
<evidence type="ECO:0000256" key="8">
    <source>
        <dbReference type="ARBA" id="ARBA00023163"/>
    </source>
</evidence>
<dbReference type="PROSITE" id="PS50097">
    <property type="entry name" value="BTB"/>
    <property type="match status" value="1"/>
</dbReference>
<sequence length="497" mass="55085">MAAVQSRQNTATPEALHSETSDNGSNLSAAGIHKASLGNNVSTDSSPDDIVETAVDSDNDDPETPIEEMFVYSHHGIELLETLYNMAREGQHCDAALVSNDSIGAFIPVHKTIIVGVSPVLKKKFTTGVRSVVVDFPSDIIRKLIKFFYVGEININLDEFEKIEKAAFQLDVVSLKEICKMFREKHGSEILHRSPFVDRQQSEEVNRVIPASDSLVMDIDDSTGGHVIPVFSAGQKRSASNEESDIAKRLKSKKDLVVAAVNQDENVIYFSESTKVATEDLQNDDPLLFKCLYCKYYSKGPSSQNNLKKHMLHHLKPGKFKCPVCSFSTDTNASLSRHLAHHHTKEDWDSLPSNTDFTKMYPEAASTKPQTAWMTVQNYSGPSMRTMVCSNASDATSDDKSQEKYLLPPGKHRIMIDNEAYLIDIPDFNEEFQGENQRFSFLVPKGVNNDTEQEVVIISAKDHANDTSKGSGDGITMVTSLNNVEQGESVEKSVQEV</sequence>
<evidence type="ECO:0000256" key="5">
    <source>
        <dbReference type="ARBA" id="ARBA00022833"/>
    </source>
</evidence>
<dbReference type="GO" id="GO:0005634">
    <property type="term" value="C:nucleus"/>
    <property type="evidence" value="ECO:0007669"/>
    <property type="project" value="UniProtKB-SubCell"/>
</dbReference>
<dbReference type="InterPro" id="IPR050457">
    <property type="entry name" value="ZnFinger_BTB_dom_contain"/>
</dbReference>
<evidence type="ECO:0000256" key="9">
    <source>
        <dbReference type="ARBA" id="ARBA00023242"/>
    </source>
</evidence>
<comment type="caution">
    <text evidence="11">The sequence shown here is derived from an EMBL/GenBank/DDBJ whole genome shotgun (WGS) entry which is preliminary data.</text>
</comment>
<accession>A0A8J1XFV7</accession>
<dbReference type="GO" id="GO:0008270">
    <property type="term" value="F:zinc ion binding"/>
    <property type="evidence" value="ECO:0007669"/>
    <property type="project" value="UniProtKB-KW"/>
</dbReference>
<keyword evidence="8" id="KW-0804">Transcription</keyword>
<reference evidence="11" key="1">
    <citation type="submission" date="2022-03" db="EMBL/GenBank/DDBJ databases">
        <authorList>
            <person name="Martin C."/>
        </authorList>
    </citation>
    <scope>NUCLEOTIDE SEQUENCE</scope>
</reference>
<dbReference type="InterPro" id="IPR036236">
    <property type="entry name" value="Znf_C2H2_sf"/>
</dbReference>
<dbReference type="PANTHER" id="PTHR46105">
    <property type="entry name" value="AGAP004733-PA"/>
    <property type="match status" value="1"/>
</dbReference>
<dbReference type="Proteomes" id="UP000749559">
    <property type="component" value="Unassembled WGS sequence"/>
</dbReference>
<dbReference type="InterPro" id="IPR013087">
    <property type="entry name" value="Znf_C2H2_type"/>
</dbReference>
<evidence type="ECO:0000313" key="11">
    <source>
        <dbReference type="EMBL" id="CAH1784914.1"/>
    </source>
</evidence>
<keyword evidence="7" id="KW-0238">DNA-binding</keyword>
<dbReference type="AlphaFoldDB" id="A0A8J1XFV7"/>
<keyword evidence="2" id="KW-0479">Metal-binding</keyword>
<feature type="compositionally biased region" description="Acidic residues" evidence="10">
    <location>
        <begin position="46"/>
        <end position="65"/>
    </location>
</feature>
<evidence type="ECO:0000256" key="4">
    <source>
        <dbReference type="ARBA" id="ARBA00022771"/>
    </source>
</evidence>
<dbReference type="GO" id="GO:0000978">
    <property type="term" value="F:RNA polymerase II cis-regulatory region sequence-specific DNA binding"/>
    <property type="evidence" value="ECO:0007669"/>
    <property type="project" value="TreeGrafter"/>
</dbReference>
<evidence type="ECO:0000256" key="3">
    <source>
        <dbReference type="ARBA" id="ARBA00022737"/>
    </source>
</evidence>
<keyword evidence="4" id="KW-0863">Zinc-finger</keyword>
<dbReference type="Gene3D" id="3.30.710.10">
    <property type="entry name" value="Potassium Channel Kv1.1, Chain A"/>
    <property type="match status" value="1"/>
</dbReference>
<evidence type="ECO:0000256" key="2">
    <source>
        <dbReference type="ARBA" id="ARBA00022723"/>
    </source>
</evidence>
<dbReference type="PANTHER" id="PTHR46105:SF5">
    <property type="entry name" value="ZINC FINGER AND BTB DOMAIN-CONTAINING PROTEIN 44 ISOFORM X1"/>
    <property type="match status" value="1"/>
</dbReference>
<feature type="region of interest" description="Disordered" evidence="10">
    <location>
        <begin position="1"/>
        <end position="65"/>
    </location>
</feature>
<feature type="compositionally biased region" description="Polar residues" evidence="10">
    <location>
        <begin position="1"/>
        <end position="12"/>
    </location>
</feature>
<dbReference type="Pfam" id="PF00651">
    <property type="entry name" value="BTB"/>
    <property type="match status" value="1"/>
</dbReference>
<organism evidence="11 12">
    <name type="scientific">Owenia fusiformis</name>
    <name type="common">Polychaete worm</name>
    <dbReference type="NCBI Taxonomy" id="6347"/>
    <lineage>
        <taxon>Eukaryota</taxon>
        <taxon>Metazoa</taxon>
        <taxon>Spiralia</taxon>
        <taxon>Lophotrochozoa</taxon>
        <taxon>Annelida</taxon>
        <taxon>Polychaeta</taxon>
        <taxon>Sedentaria</taxon>
        <taxon>Canalipalpata</taxon>
        <taxon>Sabellida</taxon>
        <taxon>Oweniida</taxon>
        <taxon>Oweniidae</taxon>
        <taxon>Owenia</taxon>
    </lineage>
</organism>
<evidence type="ECO:0000256" key="1">
    <source>
        <dbReference type="ARBA" id="ARBA00004123"/>
    </source>
</evidence>
<dbReference type="SMART" id="SM00355">
    <property type="entry name" value="ZnF_C2H2"/>
    <property type="match status" value="2"/>
</dbReference>
<dbReference type="InterPro" id="IPR000210">
    <property type="entry name" value="BTB/POZ_dom"/>
</dbReference>